<dbReference type="Pfam" id="PF07705">
    <property type="entry name" value="CARDB"/>
    <property type="match status" value="1"/>
</dbReference>
<dbReference type="InterPro" id="IPR013783">
    <property type="entry name" value="Ig-like_fold"/>
</dbReference>
<dbReference type="InterPro" id="IPR011635">
    <property type="entry name" value="CARDB"/>
</dbReference>
<keyword evidence="2" id="KW-1133">Transmembrane helix</keyword>
<keyword evidence="2" id="KW-0812">Transmembrane</keyword>
<accession>A0A1F6DAJ2</accession>
<evidence type="ECO:0000313" key="4">
    <source>
        <dbReference type="EMBL" id="OGG58405.1"/>
    </source>
</evidence>
<dbReference type="Gene3D" id="2.60.40.10">
    <property type="entry name" value="Immunoglobulins"/>
    <property type="match status" value="1"/>
</dbReference>
<dbReference type="AlphaFoldDB" id="A0A1F6DAJ2"/>
<feature type="domain" description="CARDB" evidence="3">
    <location>
        <begin position="220"/>
        <end position="305"/>
    </location>
</feature>
<gene>
    <name evidence="4" type="ORF">A2765_05660</name>
</gene>
<keyword evidence="2" id="KW-0472">Membrane</keyword>
<sequence length="323" mass="33454">MTDAPQSQNPGLLANILAVAGFIILIVIIVWGAYHLLRLTGSGVSSLFSGFTSKTELSVTAPRESMPSGKAFPISWKFSTKDAGNYAFLYQCKSGFRFDVTVAGKATAIPCGSAFSVGTTTTLSLIPMLSGMTTLDVPVSIVFIPAATSSTATRPQGTATIHVSDGSVAAAPTPTPSTGGTTTPKPAQPAGKPDLSVRVLAVGVINPMTGAFETRYPSGPNDVAAVQFDIANNGGSSTGTWYFTVNLPMQGSYLYSSPAQASLTHGSHIVNTLRFKPVISGGGTITVSVDPTNVVKESNEGNNAGTVFITAPVWSGVYQPYVY</sequence>
<protein>
    <recommendedName>
        <fullName evidence="3">CARDB domain-containing protein</fullName>
    </recommendedName>
</protein>
<dbReference type="Proteomes" id="UP000176377">
    <property type="component" value="Unassembled WGS sequence"/>
</dbReference>
<reference evidence="4 5" key="1">
    <citation type="journal article" date="2016" name="Nat. Commun.">
        <title>Thousands of microbial genomes shed light on interconnected biogeochemical processes in an aquifer system.</title>
        <authorList>
            <person name="Anantharaman K."/>
            <person name="Brown C.T."/>
            <person name="Hug L.A."/>
            <person name="Sharon I."/>
            <person name="Castelle C.J."/>
            <person name="Probst A.J."/>
            <person name="Thomas B.C."/>
            <person name="Singh A."/>
            <person name="Wilkins M.J."/>
            <person name="Karaoz U."/>
            <person name="Brodie E.L."/>
            <person name="Williams K.H."/>
            <person name="Hubbard S.S."/>
            <person name="Banfield J.F."/>
        </authorList>
    </citation>
    <scope>NUCLEOTIDE SEQUENCE [LARGE SCALE GENOMIC DNA]</scope>
</reference>
<comment type="caution">
    <text evidence="4">The sequence shown here is derived from an EMBL/GenBank/DDBJ whole genome shotgun (WGS) entry which is preliminary data.</text>
</comment>
<feature type="compositionally biased region" description="Low complexity" evidence="1">
    <location>
        <begin position="169"/>
        <end position="185"/>
    </location>
</feature>
<evidence type="ECO:0000313" key="5">
    <source>
        <dbReference type="Proteomes" id="UP000176377"/>
    </source>
</evidence>
<name>A0A1F6DAJ2_9BACT</name>
<dbReference type="EMBL" id="MFLA01000033">
    <property type="protein sequence ID" value="OGG58405.1"/>
    <property type="molecule type" value="Genomic_DNA"/>
</dbReference>
<evidence type="ECO:0000256" key="2">
    <source>
        <dbReference type="SAM" id="Phobius"/>
    </source>
</evidence>
<feature type="region of interest" description="Disordered" evidence="1">
    <location>
        <begin position="164"/>
        <end position="192"/>
    </location>
</feature>
<evidence type="ECO:0000259" key="3">
    <source>
        <dbReference type="Pfam" id="PF07705"/>
    </source>
</evidence>
<proteinExistence type="predicted"/>
<organism evidence="4 5">
    <name type="scientific">Candidatus Kaiserbacteria bacterium RIFCSPHIGHO2_01_FULL_56_24</name>
    <dbReference type="NCBI Taxonomy" id="1798487"/>
    <lineage>
        <taxon>Bacteria</taxon>
        <taxon>Candidatus Kaiseribacteriota</taxon>
    </lineage>
</organism>
<evidence type="ECO:0000256" key="1">
    <source>
        <dbReference type="SAM" id="MobiDB-lite"/>
    </source>
</evidence>
<feature type="transmembrane region" description="Helical" evidence="2">
    <location>
        <begin position="12"/>
        <end position="37"/>
    </location>
</feature>